<gene>
    <name evidence="1" type="ORF">KTC_52530</name>
</gene>
<evidence type="ECO:0000313" key="1">
    <source>
        <dbReference type="EMBL" id="BBH90502.1"/>
    </source>
</evidence>
<reference evidence="1" key="1">
    <citation type="submission" date="2018-12" db="EMBL/GenBank/DDBJ databases">
        <title>Novel natural products biosynthetic potential of the class Ktedonobacteria.</title>
        <authorList>
            <person name="Zheng Y."/>
            <person name="Saitou A."/>
            <person name="Wang C.M."/>
            <person name="Toyoda A."/>
            <person name="Minakuchi Y."/>
            <person name="Sekiguchi Y."/>
            <person name="Ueda K."/>
            <person name="Takano H."/>
            <person name="Sakai Y."/>
            <person name="Yokota A."/>
            <person name="Yabe S."/>
        </authorList>
    </citation>
    <scope>NUCLEOTIDE SEQUENCE</scope>
    <source>
        <strain evidence="1">COM3</strain>
    </source>
</reference>
<organism evidence="1">
    <name type="scientific">Thermosporothrix sp. COM3</name>
    <dbReference type="NCBI Taxonomy" id="2490863"/>
    <lineage>
        <taxon>Bacteria</taxon>
        <taxon>Bacillati</taxon>
        <taxon>Chloroflexota</taxon>
        <taxon>Ktedonobacteria</taxon>
        <taxon>Ktedonobacterales</taxon>
        <taxon>Thermosporotrichaceae</taxon>
        <taxon>Thermosporothrix</taxon>
    </lineage>
</organism>
<dbReference type="EMBL" id="AP019376">
    <property type="protein sequence ID" value="BBH90502.1"/>
    <property type="molecule type" value="Genomic_DNA"/>
</dbReference>
<protein>
    <submittedName>
        <fullName evidence="1">Uncharacterized protein</fullName>
    </submittedName>
</protein>
<proteinExistence type="predicted"/>
<sequence length="57" mass="6432">MTVADVTCFDLPARTHSTLIMESGRTHTEGRVREGVRKGENGVILQTIRKTERKLHV</sequence>
<dbReference type="AlphaFoldDB" id="A0A455SUB6"/>
<name>A0A455SUB6_9CHLR</name>
<accession>A0A455SUB6</accession>